<dbReference type="SUPFAM" id="SSF56235">
    <property type="entry name" value="N-terminal nucleophile aminohydrolases (Ntn hydrolases)"/>
    <property type="match status" value="1"/>
</dbReference>
<dbReference type="Gene3D" id="1.10.246.130">
    <property type="match status" value="1"/>
</dbReference>
<dbReference type="Gene3D" id="3.60.20.40">
    <property type="match status" value="1"/>
</dbReference>
<dbReference type="InterPro" id="IPR043138">
    <property type="entry name" value="GGT_lsub"/>
</dbReference>
<organism evidence="1">
    <name type="scientific">marine sediment metagenome</name>
    <dbReference type="NCBI Taxonomy" id="412755"/>
    <lineage>
        <taxon>unclassified sequences</taxon>
        <taxon>metagenomes</taxon>
        <taxon>ecological metagenomes</taxon>
    </lineage>
</organism>
<protein>
    <recommendedName>
        <fullName evidence="2">Gamma-glutamyltransferase</fullName>
    </recommendedName>
</protein>
<dbReference type="PANTHER" id="PTHR43881">
    <property type="entry name" value="GAMMA-GLUTAMYLTRANSPEPTIDASE (AFU_ORTHOLOGUE AFUA_4G13580)"/>
    <property type="match status" value="1"/>
</dbReference>
<evidence type="ECO:0000313" key="1">
    <source>
        <dbReference type="EMBL" id="KKN14968.1"/>
    </source>
</evidence>
<dbReference type="PANTHER" id="PTHR43881:SF1">
    <property type="entry name" value="GAMMA-GLUTAMYLTRANSPEPTIDASE (AFU_ORTHOLOGUE AFUA_4G13580)"/>
    <property type="match status" value="1"/>
</dbReference>
<reference evidence="1" key="1">
    <citation type="journal article" date="2015" name="Nature">
        <title>Complex archaea that bridge the gap between prokaryotes and eukaryotes.</title>
        <authorList>
            <person name="Spang A."/>
            <person name="Saw J.H."/>
            <person name="Jorgensen S.L."/>
            <person name="Zaremba-Niedzwiedzka K."/>
            <person name="Martijn J."/>
            <person name="Lind A.E."/>
            <person name="van Eijk R."/>
            <person name="Schleper C."/>
            <person name="Guy L."/>
            <person name="Ettema T.J."/>
        </authorList>
    </citation>
    <scope>NUCLEOTIDE SEQUENCE</scope>
</reference>
<dbReference type="Pfam" id="PF01019">
    <property type="entry name" value="G_glu_transpept"/>
    <property type="match status" value="1"/>
</dbReference>
<dbReference type="AlphaFoldDB" id="A0A0F9RCH9"/>
<dbReference type="InterPro" id="IPR029055">
    <property type="entry name" value="Ntn_hydrolases_N"/>
</dbReference>
<dbReference type="InterPro" id="IPR043137">
    <property type="entry name" value="GGT_ssub_C"/>
</dbReference>
<accession>A0A0F9RCH9</accession>
<evidence type="ECO:0008006" key="2">
    <source>
        <dbReference type="Google" id="ProtNLM"/>
    </source>
</evidence>
<sequence length="528" mass="58464">MQENFDWRFPYFSKRMPILASHIVSTSQPLASQAGLRMMLKGGNAVDAAVASAIALTVVEPTMNGIGSDAFVILWDGSRVVGLNASGRSPAAWTYDHFSRFKSMPLFGWDSVTIPGAVSAWVELSKKYGNLPFKTLFEPAIEYASRGFLVSPITAQAWEYAPDMYRKFPEFSKEFLLMGRAPKAGELFNPPYQAKTLELIAQTEGESFYSGNLAKKIVAFAEQTGGLLSLEDLEKHSITWEKLLFLDYKNVVLHEIPPNSQGLAALLMLGILKQFDISSYEPDSSESIHLQLEAMKLAFTDVYRYISDSASLEFDPSLLIKSNYLKKRANLISLDKAQKFEYGIPKYGDTVYLTTADEEGMMVSFIQSNYLGFGSGIVIPGTGISLQNRGNLFSLKPGHPNQVGPNKRPFHTIIPAFVSDKKGPTMSFGVMGGAMQPQGHAQLMTKIFEYGQNPQAAVDAPRWCVTQNLKIILEYGFNKGTSQELRKLGHQISYEHYTRFGGAQLIYKLNNGYLGASDSRKDGQAVGF</sequence>
<dbReference type="EMBL" id="LAZR01003761">
    <property type="protein sequence ID" value="KKN14968.1"/>
    <property type="molecule type" value="Genomic_DNA"/>
</dbReference>
<dbReference type="PRINTS" id="PR01210">
    <property type="entry name" value="GGTRANSPTASE"/>
</dbReference>
<comment type="caution">
    <text evidence="1">The sequence shown here is derived from an EMBL/GenBank/DDBJ whole genome shotgun (WGS) entry which is preliminary data.</text>
</comment>
<name>A0A0F9RCH9_9ZZZZ</name>
<dbReference type="InterPro" id="IPR052896">
    <property type="entry name" value="GGT-like_enzyme"/>
</dbReference>
<gene>
    <name evidence="1" type="ORF">LCGC14_0990770</name>
</gene>
<proteinExistence type="predicted"/>